<feature type="domain" description="4Fe-4S ferredoxin-type" evidence="1">
    <location>
        <begin position="152"/>
        <end position="182"/>
    </location>
</feature>
<dbReference type="PROSITE" id="PS00198">
    <property type="entry name" value="4FE4S_FER_1"/>
    <property type="match status" value="4"/>
</dbReference>
<comment type="caution">
    <text evidence="2">The sequence shown here is derived from an EMBL/GenBank/DDBJ whole genome shotgun (WGS) entry which is preliminary data.</text>
</comment>
<dbReference type="CDD" id="cd10549">
    <property type="entry name" value="MtMvhB_like"/>
    <property type="match status" value="2"/>
</dbReference>
<dbReference type="Pfam" id="PF12838">
    <property type="entry name" value="Fer4_7"/>
    <property type="match status" value="2"/>
</dbReference>
<dbReference type="GO" id="GO:0016491">
    <property type="term" value="F:oxidoreductase activity"/>
    <property type="evidence" value="ECO:0007669"/>
    <property type="project" value="UniProtKB-KW"/>
</dbReference>
<protein>
    <submittedName>
        <fullName evidence="2">Formylmethanofuran dehydrogenase subunit F</fullName>
        <ecNumber evidence="2">1.2.99.5</ecNumber>
    </submittedName>
</protein>
<feature type="domain" description="4Fe-4S ferredoxin-type" evidence="1">
    <location>
        <begin position="25"/>
        <end position="54"/>
    </location>
</feature>
<dbReference type="PANTHER" id="PTHR43193">
    <property type="match status" value="1"/>
</dbReference>
<name>A0A1F2PB28_9EURY</name>
<dbReference type="PIRSF" id="PIRSF005658">
    <property type="entry name" value="FwdF"/>
    <property type="match status" value="1"/>
</dbReference>
<accession>A0A1F2PB28</accession>
<dbReference type="EMBL" id="LYOS01000003">
    <property type="protein sequence ID" value="OFV67901.1"/>
    <property type="molecule type" value="Genomic_DNA"/>
</dbReference>
<evidence type="ECO:0000259" key="1">
    <source>
        <dbReference type="PROSITE" id="PS51379"/>
    </source>
</evidence>
<dbReference type="InterPro" id="IPR017900">
    <property type="entry name" value="4Fe4S_Fe_S_CS"/>
</dbReference>
<dbReference type="STRING" id="1838285.SCAL_001276"/>
<dbReference type="Pfam" id="PF00037">
    <property type="entry name" value="Fer4"/>
    <property type="match status" value="2"/>
</dbReference>
<keyword evidence="2" id="KW-0560">Oxidoreductase</keyword>
<dbReference type="Pfam" id="PF13187">
    <property type="entry name" value="Fer4_9"/>
    <property type="match status" value="1"/>
</dbReference>
<dbReference type="PATRIC" id="fig|1838285.3.peg.1296"/>
<dbReference type="SUPFAM" id="SSF54862">
    <property type="entry name" value="4Fe-4S ferredoxins"/>
    <property type="match status" value="1"/>
</dbReference>
<feature type="domain" description="4Fe-4S ferredoxin-type" evidence="1">
    <location>
        <begin position="108"/>
        <end position="136"/>
    </location>
</feature>
<feature type="domain" description="4Fe-4S ferredoxin-type" evidence="1">
    <location>
        <begin position="304"/>
        <end position="333"/>
    </location>
</feature>
<feature type="domain" description="4Fe-4S ferredoxin-type" evidence="1">
    <location>
        <begin position="64"/>
        <end position="93"/>
    </location>
</feature>
<dbReference type="PANTHER" id="PTHR43193:SF2">
    <property type="entry name" value="POLYFERREDOXIN PROTEIN FWDF"/>
    <property type="match status" value="1"/>
</dbReference>
<dbReference type="PROSITE" id="PS51379">
    <property type="entry name" value="4FE4S_FER_2"/>
    <property type="match status" value="8"/>
</dbReference>
<dbReference type="Proteomes" id="UP000186940">
    <property type="component" value="Unassembled WGS sequence"/>
</dbReference>
<feature type="domain" description="4Fe-4S ferredoxin-type" evidence="1">
    <location>
        <begin position="193"/>
        <end position="222"/>
    </location>
</feature>
<feature type="domain" description="4Fe-4S ferredoxin-type" evidence="1">
    <location>
        <begin position="237"/>
        <end position="266"/>
    </location>
</feature>
<organism evidence="2 3">
    <name type="scientific">Candidatus Syntropharchaeum caldarium</name>
    <dbReference type="NCBI Taxonomy" id="1838285"/>
    <lineage>
        <taxon>Archaea</taxon>
        <taxon>Methanobacteriati</taxon>
        <taxon>Methanobacteriota</taxon>
        <taxon>Stenosarchaea group</taxon>
        <taxon>Methanomicrobia</taxon>
        <taxon>Methanosarcinales</taxon>
        <taxon>ANME-2 cluster</taxon>
        <taxon>Candidatus Syntropharchaeum</taxon>
    </lineage>
</organism>
<proteinExistence type="predicted"/>
<dbReference type="InterPro" id="IPR043256">
    <property type="entry name" value="MvhB-like"/>
</dbReference>
<feature type="domain" description="4Fe-4S ferredoxin-type" evidence="1">
    <location>
        <begin position="269"/>
        <end position="303"/>
    </location>
</feature>
<dbReference type="AlphaFoldDB" id="A0A1F2PB28"/>
<dbReference type="EC" id="1.2.99.5" evidence="2"/>
<evidence type="ECO:0000313" key="2">
    <source>
        <dbReference type="EMBL" id="OFV67901.1"/>
    </source>
</evidence>
<keyword evidence="3" id="KW-1185">Reference proteome</keyword>
<sequence length="382" mass="43001">MEIVKSMDFDGTSFIYTEEAKGVDHRLTYNYKQCTGCGICTKICPTGALELGPIPEIATGLDAPPVMLDLDACTFCGMCAAFCPERAFRFTIDGIDIRNLAEYPHLESSITVNDNCIPCLICEKACPRDAITLKLSIPKKEDLLHFDETAEGEIKIDEDKCNRCGICKAFCDAFLLFERDPEKINPEMPHEFEPVVIDPEKCDYCGLCVDLCPEDAIEVISEKRNVNVDLKPPVITGEIVIDDEICDRCGWCVFRCPYNALEIEKPFEGEIRIVDNKLPACDPVGCHACINICPSKAWYIPSDDKIAVEESLCTYCGACVNSCRFDVIDLLRTDVKHSPAIETPWKKQWLDTIAIIRGEKEKRDYAGLKFFRKNEEGEVVWR</sequence>
<dbReference type="InterPro" id="IPR052977">
    <property type="entry name" value="Polyferredoxin-like_ET"/>
</dbReference>
<dbReference type="InterPro" id="IPR017896">
    <property type="entry name" value="4Fe4S_Fe-S-bd"/>
</dbReference>
<gene>
    <name evidence="2" type="ORF">SCAL_001276</name>
</gene>
<reference evidence="2" key="1">
    <citation type="submission" date="2016-05" db="EMBL/GenBank/DDBJ databases">
        <title>Microbial consortia oxidize butane by reversing methanogenesis.</title>
        <authorList>
            <person name="Laso-Perez R."/>
            <person name="Richter M."/>
            <person name="Wegener G."/>
            <person name="Musat F."/>
        </authorList>
    </citation>
    <scope>NUCLEOTIDE SEQUENCE [LARGE SCALE GENOMIC DNA]</scope>
    <source>
        <strain evidence="2">BOX2</strain>
    </source>
</reference>
<dbReference type="Gene3D" id="3.30.70.20">
    <property type="match status" value="5"/>
</dbReference>
<evidence type="ECO:0000313" key="3">
    <source>
        <dbReference type="Proteomes" id="UP000186940"/>
    </source>
</evidence>